<evidence type="ECO:0000313" key="1">
    <source>
        <dbReference type="EMBL" id="QHT34262.1"/>
    </source>
</evidence>
<sequence>MSNANANGCKTSCCVFNYFTQSPQYNPNPPRLWSRFNTVYYCSPGQPSCSTDYITLNERRKAEILKYKSNSSNITKKQQYANVASNRWLTERKRCWATQTDSFTNPNTSSLERVGNVLVCNNNNVSCSLTSDCNVPGKVRELCYNPSVQLYNYKVTRIYKSGGTKWPVYGPPPKVSF</sequence>
<dbReference type="EMBL" id="MN738998">
    <property type="protein sequence ID" value="QHT34262.1"/>
    <property type="molecule type" value="Genomic_DNA"/>
</dbReference>
<protein>
    <submittedName>
        <fullName evidence="1">Uncharacterized protein</fullName>
    </submittedName>
</protein>
<organism evidence="1">
    <name type="scientific">viral metagenome</name>
    <dbReference type="NCBI Taxonomy" id="1070528"/>
    <lineage>
        <taxon>unclassified sequences</taxon>
        <taxon>metagenomes</taxon>
        <taxon>organismal metagenomes</taxon>
    </lineage>
</organism>
<name>A0A6C0EZP5_9ZZZZ</name>
<accession>A0A6C0EZP5</accession>
<proteinExistence type="predicted"/>
<reference evidence="1" key="1">
    <citation type="journal article" date="2020" name="Nature">
        <title>Giant virus diversity and host interactions through global metagenomics.</title>
        <authorList>
            <person name="Schulz F."/>
            <person name="Roux S."/>
            <person name="Paez-Espino D."/>
            <person name="Jungbluth S."/>
            <person name="Walsh D.A."/>
            <person name="Denef V.J."/>
            <person name="McMahon K.D."/>
            <person name="Konstantinidis K.T."/>
            <person name="Eloe-Fadrosh E.A."/>
            <person name="Kyrpides N.C."/>
            <person name="Woyke T."/>
        </authorList>
    </citation>
    <scope>NUCLEOTIDE SEQUENCE</scope>
    <source>
        <strain evidence="1">GVMAG-M-3300009163-63</strain>
    </source>
</reference>
<dbReference type="AlphaFoldDB" id="A0A6C0EZP5"/>